<keyword evidence="5" id="KW-0732">Signal</keyword>
<feature type="signal peptide" evidence="5">
    <location>
        <begin position="1"/>
        <end position="22"/>
    </location>
</feature>
<dbReference type="Proteomes" id="UP000274271">
    <property type="component" value="Unassembled WGS sequence"/>
</dbReference>
<evidence type="ECO:0000256" key="4">
    <source>
        <dbReference type="ARBA" id="ARBA00023284"/>
    </source>
</evidence>
<keyword evidence="8" id="KW-1185">Reference proteome</keyword>
<gene>
    <name evidence="7" type="ORF">EHT87_16610</name>
</gene>
<dbReference type="PANTHER" id="PTHR42852:SF6">
    <property type="entry name" value="THIOL:DISULFIDE INTERCHANGE PROTEIN DSBE"/>
    <property type="match status" value="1"/>
</dbReference>
<reference evidence="7 8" key="1">
    <citation type="submission" date="2018-11" db="EMBL/GenBank/DDBJ databases">
        <authorList>
            <person name="Zhou Z."/>
            <person name="Wang G."/>
        </authorList>
    </citation>
    <scope>NUCLEOTIDE SEQUENCE [LARGE SCALE GENOMIC DNA]</scope>
    <source>
        <strain evidence="7 8">KCTC42998</strain>
    </source>
</reference>
<dbReference type="EMBL" id="RQJP01000003">
    <property type="protein sequence ID" value="RRB13879.1"/>
    <property type="molecule type" value="Genomic_DNA"/>
</dbReference>
<evidence type="ECO:0000256" key="3">
    <source>
        <dbReference type="ARBA" id="ARBA00023157"/>
    </source>
</evidence>
<keyword evidence="3" id="KW-1015">Disulfide bond</keyword>
<sequence length="468" mass="53371">MQSKFIITLFVMSSYAVCPSFAQAPKEYIILAGKIQHVDPLPTGEKTIVLTPPFGSNQPKKLIPLTDDGSFVDTLSTGSGEYIIWDGKNPVPLYLNQSKRYTISYDADTFRKGTVELGGDDAPINQYFIAKQQQRVFIDRLNTKRSEAEFRQLIGGIRQQAMARLQTAQLPHELRSAQAKAIQYEYLYELHHFLYLKKEANSAFTPSIESEKELTIDYLNETDYRQDGYYRNLVHNYYMVQLNRLENEKKKANPSYSPLQNRLKLLSLIVPNESIKNGLITERAMYELKEVKDVEAYYQDFQIYYTGADEVFKADMADAYLRLSKLKVGKPSPEFVNYRNYQGGTTSLKAFRGKYVYIDLWASWCGNCWGEMPFLKKLEQTYQGKNIVFVSISIDKDVHKWAATIKQKKMDGIQLLANPADPSFTREYAVNGIPRYILLDPNGAIVAYSAPRPSETGELAALLAKVGL</sequence>
<feature type="domain" description="Thioredoxin" evidence="6">
    <location>
        <begin position="326"/>
        <end position="468"/>
    </location>
</feature>
<dbReference type="GO" id="GO:0017004">
    <property type="term" value="P:cytochrome complex assembly"/>
    <property type="evidence" value="ECO:0007669"/>
    <property type="project" value="UniProtKB-KW"/>
</dbReference>
<dbReference type="CDD" id="cd02966">
    <property type="entry name" value="TlpA_like_family"/>
    <property type="match status" value="1"/>
</dbReference>
<accession>A0A3P1CKU6</accession>
<proteinExistence type="predicted"/>
<evidence type="ECO:0000256" key="2">
    <source>
        <dbReference type="ARBA" id="ARBA00022748"/>
    </source>
</evidence>
<organism evidence="7 8">
    <name type="scientific">Larkinella knui</name>
    <dbReference type="NCBI Taxonomy" id="2025310"/>
    <lineage>
        <taxon>Bacteria</taxon>
        <taxon>Pseudomonadati</taxon>
        <taxon>Bacteroidota</taxon>
        <taxon>Cytophagia</taxon>
        <taxon>Cytophagales</taxon>
        <taxon>Spirosomataceae</taxon>
        <taxon>Larkinella</taxon>
    </lineage>
</organism>
<evidence type="ECO:0000259" key="6">
    <source>
        <dbReference type="PROSITE" id="PS51352"/>
    </source>
</evidence>
<dbReference type="GO" id="GO:0030313">
    <property type="term" value="C:cell envelope"/>
    <property type="evidence" value="ECO:0007669"/>
    <property type="project" value="UniProtKB-SubCell"/>
</dbReference>
<dbReference type="InterPro" id="IPR013766">
    <property type="entry name" value="Thioredoxin_domain"/>
</dbReference>
<evidence type="ECO:0000256" key="5">
    <source>
        <dbReference type="SAM" id="SignalP"/>
    </source>
</evidence>
<evidence type="ECO:0000313" key="8">
    <source>
        <dbReference type="Proteomes" id="UP000274271"/>
    </source>
</evidence>
<feature type="chain" id="PRO_5018280053" evidence="5">
    <location>
        <begin position="23"/>
        <end position="468"/>
    </location>
</feature>
<protein>
    <submittedName>
        <fullName evidence="7">TlpA family protein disulfide reductase</fullName>
    </submittedName>
</protein>
<comment type="caution">
    <text evidence="7">The sequence shown here is derived from an EMBL/GenBank/DDBJ whole genome shotgun (WGS) entry which is preliminary data.</text>
</comment>
<keyword evidence="4" id="KW-0676">Redox-active center</keyword>
<dbReference type="Pfam" id="PF08534">
    <property type="entry name" value="Redoxin"/>
    <property type="match status" value="1"/>
</dbReference>
<dbReference type="SUPFAM" id="SSF52833">
    <property type="entry name" value="Thioredoxin-like"/>
    <property type="match status" value="1"/>
</dbReference>
<dbReference type="Gene3D" id="3.40.30.10">
    <property type="entry name" value="Glutaredoxin"/>
    <property type="match status" value="1"/>
</dbReference>
<dbReference type="InterPro" id="IPR036249">
    <property type="entry name" value="Thioredoxin-like_sf"/>
</dbReference>
<dbReference type="AlphaFoldDB" id="A0A3P1CKU6"/>
<dbReference type="OrthoDB" id="6399635at2"/>
<comment type="subcellular location">
    <subcellularLocation>
        <location evidence="1">Cell envelope</location>
    </subcellularLocation>
</comment>
<name>A0A3P1CKU6_9BACT</name>
<dbReference type="GO" id="GO:0016491">
    <property type="term" value="F:oxidoreductase activity"/>
    <property type="evidence" value="ECO:0007669"/>
    <property type="project" value="InterPro"/>
</dbReference>
<dbReference type="PANTHER" id="PTHR42852">
    <property type="entry name" value="THIOL:DISULFIDE INTERCHANGE PROTEIN DSBE"/>
    <property type="match status" value="1"/>
</dbReference>
<evidence type="ECO:0000256" key="1">
    <source>
        <dbReference type="ARBA" id="ARBA00004196"/>
    </source>
</evidence>
<dbReference type="PROSITE" id="PS51352">
    <property type="entry name" value="THIOREDOXIN_2"/>
    <property type="match status" value="1"/>
</dbReference>
<keyword evidence="2" id="KW-0201">Cytochrome c-type biogenesis</keyword>
<dbReference type="InterPro" id="IPR013740">
    <property type="entry name" value="Redoxin"/>
</dbReference>
<dbReference type="InterPro" id="IPR050553">
    <property type="entry name" value="Thioredoxin_ResA/DsbE_sf"/>
</dbReference>
<evidence type="ECO:0000313" key="7">
    <source>
        <dbReference type="EMBL" id="RRB13879.1"/>
    </source>
</evidence>